<dbReference type="InterPro" id="IPR011663">
    <property type="entry name" value="UTRA"/>
</dbReference>
<evidence type="ECO:0000313" key="6">
    <source>
        <dbReference type="Proteomes" id="UP000035017"/>
    </source>
</evidence>
<dbReference type="GO" id="GO:0003700">
    <property type="term" value="F:DNA-binding transcription factor activity"/>
    <property type="evidence" value="ECO:0007669"/>
    <property type="project" value="InterPro"/>
</dbReference>
<dbReference type="PROSITE" id="PS50949">
    <property type="entry name" value="HTH_GNTR"/>
    <property type="match status" value="1"/>
</dbReference>
<feature type="domain" description="HTH gntR-type" evidence="4">
    <location>
        <begin position="8"/>
        <end position="74"/>
    </location>
</feature>
<keyword evidence="3" id="KW-0804">Transcription</keyword>
<dbReference type="Proteomes" id="UP000035017">
    <property type="component" value="Unassembled WGS sequence"/>
</dbReference>
<dbReference type="InterPro" id="IPR000524">
    <property type="entry name" value="Tscrpt_reg_HTH_GntR"/>
</dbReference>
<sequence length="244" mass="26825">MNGTDDGISRWRRVADGLRSAIGEGAINDQLPPETELAAQYGVNRHTVRRAIAALSSEGLLRAERGRGTFVNAVQKRIVYPIGARARFSENMMRQSLEPSGRLINAQRVSADAVQARLLDCSVGIPLHRLEHLAVVDGVPMSRSTSFFSADRFPGIIAAYAETGSITKALLREGLADYRRRETRLTAERASARDEDFLNCASDSIILVSQAVDVDLEDRPVQSIVTRFLADRMELVFSNTPVLS</sequence>
<reference evidence="5 6" key="1">
    <citation type="submission" date="2014-12" db="EMBL/GenBank/DDBJ databases">
        <title>16Stimator: statistical estimation of ribosomal gene copy numbers from draft genome assemblies.</title>
        <authorList>
            <person name="Perisin M.A."/>
            <person name="Vetter M."/>
            <person name="Gilbert J.A."/>
            <person name="Bergelson J."/>
        </authorList>
    </citation>
    <scope>NUCLEOTIDE SEQUENCE [LARGE SCALE GENOMIC DNA]</scope>
    <source>
        <strain evidence="5 6">MEJ076</strain>
    </source>
</reference>
<keyword evidence="2" id="KW-0238">DNA-binding</keyword>
<dbReference type="PRINTS" id="PR00035">
    <property type="entry name" value="HTHGNTR"/>
</dbReference>
<dbReference type="SUPFAM" id="SSF64288">
    <property type="entry name" value="Chorismate lyase-like"/>
    <property type="match status" value="1"/>
</dbReference>
<name>A0A0D0KLH7_AGRTU</name>
<dbReference type="PANTHER" id="PTHR44846:SF1">
    <property type="entry name" value="MANNOSYL-D-GLYCERATE TRANSPORT_METABOLISM SYSTEM REPRESSOR MNGR-RELATED"/>
    <property type="match status" value="1"/>
</dbReference>
<dbReference type="GO" id="GO:0003677">
    <property type="term" value="F:DNA binding"/>
    <property type="evidence" value="ECO:0007669"/>
    <property type="project" value="UniProtKB-KW"/>
</dbReference>
<evidence type="ECO:0000256" key="3">
    <source>
        <dbReference type="ARBA" id="ARBA00023163"/>
    </source>
</evidence>
<protein>
    <submittedName>
        <fullName evidence="5">Transcriptional regulator</fullName>
    </submittedName>
</protein>
<evidence type="ECO:0000256" key="1">
    <source>
        <dbReference type="ARBA" id="ARBA00023015"/>
    </source>
</evidence>
<evidence type="ECO:0000259" key="4">
    <source>
        <dbReference type="PROSITE" id="PS50949"/>
    </source>
</evidence>
<dbReference type="NCBIfam" id="TIGR02325">
    <property type="entry name" value="C_P_lyase_phnF"/>
    <property type="match status" value="1"/>
</dbReference>
<evidence type="ECO:0000256" key="2">
    <source>
        <dbReference type="ARBA" id="ARBA00023125"/>
    </source>
</evidence>
<evidence type="ECO:0000313" key="5">
    <source>
        <dbReference type="EMBL" id="KIQ00297.1"/>
    </source>
</evidence>
<dbReference type="InterPro" id="IPR036388">
    <property type="entry name" value="WH-like_DNA-bd_sf"/>
</dbReference>
<dbReference type="AlphaFoldDB" id="A0A0D0KLH7"/>
<dbReference type="InterPro" id="IPR028978">
    <property type="entry name" value="Chorismate_lyase_/UTRA_dom_sf"/>
</dbReference>
<dbReference type="Gene3D" id="3.40.1410.10">
    <property type="entry name" value="Chorismate lyase-like"/>
    <property type="match status" value="1"/>
</dbReference>
<dbReference type="PANTHER" id="PTHR44846">
    <property type="entry name" value="MANNOSYL-D-GLYCERATE TRANSPORT/METABOLISM SYSTEM REPRESSOR MNGR-RELATED"/>
    <property type="match status" value="1"/>
</dbReference>
<dbReference type="SUPFAM" id="SSF46785">
    <property type="entry name" value="Winged helix' DNA-binding domain"/>
    <property type="match status" value="1"/>
</dbReference>
<proteinExistence type="predicted"/>
<dbReference type="InterPro" id="IPR050679">
    <property type="entry name" value="Bact_HTH_transcr_reg"/>
</dbReference>
<dbReference type="Pfam" id="PF07702">
    <property type="entry name" value="UTRA"/>
    <property type="match status" value="1"/>
</dbReference>
<dbReference type="InterPro" id="IPR036390">
    <property type="entry name" value="WH_DNA-bd_sf"/>
</dbReference>
<accession>A0A0D0KLH7</accession>
<dbReference type="Pfam" id="PF00392">
    <property type="entry name" value="GntR"/>
    <property type="match status" value="1"/>
</dbReference>
<dbReference type="Gene3D" id="1.10.10.10">
    <property type="entry name" value="Winged helix-like DNA-binding domain superfamily/Winged helix DNA-binding domain"/>
    <property type="match status" value="1"/>
</dbReference>
<dbReference type="InterPro" id="IPR012702">
    <property type="entry name" value="CP_lyase_PhnF"/>
</dbReference>
<comment type="caution">
    <text evidence="5">The sequence shown here is derived from an EMBL/GenBank/DDBJ whole genome shotgun (WGS) entry which is preliminary data.</text>
</comment>
<organism evidence="5 6">
    <name type="scientific">Agrobacterium tumefaciens</name>
    <dbReference type="NCBI Taxonomy" id="358"/>
    <lineage>
        <taxon>Bacteria</taxon>
        <taxon>Pseudomonadati</taxon>
        <taxon>Pseudomonadota</taxon>
        <taxon>Alphaproteobacteria</taxon>
        <taxon>Hyphomicrobiales</taxon>
        <taxon>Rhizobiaceae</taxon>
        <taxon>Rhizobium/Agrobacterium group</taxon>
        <taxon>Agrobacterium</taxon>
        <taxon>Agrobacterium tumefaciens complex</taxon>
    </lineage>
</organism>
<keyword evidence="1" id="KW-0805">Transcription regulation</keyword>
<dbReference type="EMBL" id="JXQV01000021">
    <property type="protein sequence ID" value="KIQ00297.1"/>
    <property type="molecule type" value="Genomic_DNA"/>
</dbReference>
<dbReference type="SMART" id="SM00345">
    <property type="entry name" value="HTH_GNTR"/>
    <property type="match status" value="1"/>
</dbReference>
<dbReference type="GO" id="GO:0045892">
    <property type="term" value="P:negative regulation of DNA-templated transcription"/>
    <property type="evidence" value="ECO:0007669"/>
    <property type="project" value="TreeGrafter"/>
</dbReference>
<dbReference type="SMART" id="SM00866">
    <property type="entry name" value="UTRA"/>
    <property type="match status" value="1"/>
</dbReference>
<gene>
    <name evidence="5" type="ORF">RU07_17160</name>
</gene>
<dbReference type="CDD" id="cd07377">
    <property type="entry name" value="WHTH_GntR"/>
    <property type="match status" value="1"/>
</dbReference>
<dbReference type="OrthoDB" id="9800645at2"/>